<evidence type="ECO:0000313" key="1">
    <source>
        <dbReference type="EMBL" id="CAL1292327.1"/>
    </source>
</evidence>
<dbReference type="EMBL" id="CAXIEN010000303">
    <property type="protein sequence ID" value="CAL1292327.1"/>
    <property type="molecule type" value="Genomic_DNA"/>
</dbReference>
<evidence type="ECO:0000313" key="2">
    <source>
        <dbReference type="Proteomes" id="UP001497382"/>
    </source>
</evidence>
<gene>
    <name evidence="1" type="ORF">LARSCL_LOCUS17591</name>
</gene>
<protein>
    <submittedName>
        <fullName evidence="1">Uncharacterized protein</fullName>
    </submittedName>
</protein>
<dbReference type="AlphaFoldDB" id="A0AAV2B854"/>
<comment type="caution">
    <text evidence="1">The sequence shown here is derived from an EMBL/GenBank/DDBJ whole genome shotgun (WGS) entry which is preliminary data.</text>
</comment>
<keyword evidence="2" id="KW-1185">Reference proteome</keyword>
<name>A0AAV2B854_9ARAC</name>
<reference evidence="1 2" key="1">
    <citation type="submission" date="2024-04" db="EMBL/GenBank/DDBJ databases">
        <authorList>
            <person name="Rising A."/>
            <person name="Reimegard J."/>
            <person name="Sonavane S."/>
            <person name="Akerstrom W."/>
            <person name="Nylinder S."/>
            <person name="Hedman E."/>
            <person name="Kallberg Y."/>
        </authorList>
    </citation>
    <scope>NUCLEOTIDE SEQUENCE [LARGE SCALE GENOMIC DNA]</scope>
</reference>
<dbReference type="Proteomes" id="UP001497382">
    <property type="component" value="Unassembled WGS sequence"/>
</dbReference>
<organism evidence="1 2">
    <name type="scientific">Larinioides sclopetarius</name>
    <dbReference type="NCBI Taxonomy" id="280406"/>
    <lineage>
        <taxon>Eukaryota</taxon>
        <taxon>Metazoa</taxon>
        <taxon>Ecdysozoa</taxon>
        <taxon>Arthropoda</taxon>
        <taxon>Chelicerata</taxon>
        <taxon>Arachnida</taxon>
        <taxon>Araneae</taxon>
        <taxon>Araneomorphae</taxon>
        <taxon>Entelegynae</taxon>
        <taxon>Araneoidea</taxon>
        <taxon>Araneidae</taxon>
        <taxon>Larinioides</taxon>
    </lineage>
</organism>
<sequence length="80" mass="8814">MSSLLSASKIIPPTVVVGKRNSFILEISGSGNSNNGKSYHKPIVFGMIDGLHKDKDISTQIKIPKVEKERVTHFDDVFSE</sequence>
<proteinExistence type="predicted"/>
<accession>A0AAV2B854</accession>